<dbReference type="EMBL" id="PQXI01000234">
    <property type="protein sequence ID" value="TGO21185.1"/>
    <property type="molecule type" value="Genomic_DNA"/>
</dbReference>
<dbReference type="Proteomes" id="UP000297910">
    <property type="component" value="Unassembled WGS sequence"/>
</dbReference>
<organism evidence="2 3">
    <name type="scientific">Botrytis paeoniae</name>
    <dbReference type="NCBI Taxonomy" id="278948"/>
    <lineage>
        <taxon>Eukaryota</taxon>
        <taxon>Fungi</taxon>
        <taxon>Dikarya</taxon>
        <taxon>Ascomycota</taxon>
        <taxon>Pezizomycotina</taxon>
        <taxon>Leotiomycetes</taxon>
        <taxon>Helotiales</taxon>
        <taxon>Sclerotiniaceae</taxon>
        <taxon>Botrytis</taxon>
    </lineage>
</organism>
<sequence>MSSHQQGKGKGRQTIYKISNSESSSHKFSGNDRNAEARDHQQKIVQPAPAPALAPPVQHYTGRYNQVDNSPYYQRQYQQQDYVAAGPAPKSDAPPPVYRGSSFGTGSFSYAETTTEAPASSGYNYRDQNVPNTTSFKDPYEVAGLGYQKPQMENKSFTPNSSDYPNLPTNPLGTPIPLTATPSASYQHVMTRFPAVIPTFKDQGELPYGVNDYPAEWDSGYSPEFDKNERGPVAALWASVWLDDEQMRTCYLFDHVDLYRLIYIVTTLNSTVDCYNDDPTCITIVTSILNRAGRPYGFRYVSRFRPPPQVGFTEDQVRALFSIMANRKNRKRGAAVEILGAWIENNNKPIEKALSTGKRKATQGYPYWTPKKLVSRLPEAIMGYFGYDNAAAIADKRLCWEWRVPYFMFCDKEIGPRTIWYTPQTYTYPPIPPEARSWTNTTTKQEDIHEQQYLQSDSDEVEAAWKRLEQVDWGDQSRLDAERLALDEAKWFQKAGRGEKYNVVTREPKIPASKHSREKSSAPESRQGYRQVYSEDSKGNPCYKWVHK</sequence>
<evidence type="ECO:0000313" key="2">
    <source>
        <dbReference type="EMBL" id="TGO21185.1"/>
    </source>
</evidence>
<name>A0A4Z1F994_9HELO</name>
<evidence type="ECO:0000256" key="1">
    <source>
        <dbReference type="SAM" id="MobiDB-lite"/>
    </source>
</evidence>
<feature type="region of interest" description="Disordered" evidence="1">
    <location>
        <begin position="115"/>
        <end position="139"/>
    </location>
</feature>
<feature type="region of interest" description="Disordered" evidence="1">
    <location>
        <begin position="1"/>
        <end position="73"/>
    </location>
</feature>
<protein>
    <submittedName>
        <fullName evidence="2">Uncharacterized protein</fullName>
    </submittedName>
</protein>
<comment type="caution">
    <text evidence="2">The sequence shown here is derived from an EMBL/GenBank/DDBJ whole genome shotgun (WGS) entry which is preliminary data.</text>
</comment>
<keyword evidence="3" id="KW-1185">Reference proteome</keyword>
<feature type="compositionally biased region" description="Polar residues" evidence="1">
    <location>
        <begin position="115"/>
        <end position="136"/>
    </location>
</feature>
<feature type="compositionally biased region" description="Basic and acidic residues" evidence="1">
    <location>
        <begin position="29"/>
        <end position="42"/>
    </location>
</feature>
<gene>
    <name evidence="2" type="ORF">BPAE_0235g00140</name>
</gene>
<accession>A0A4Z1F994</accession>
<feature type="compositionally biased region" description="Polar residues" evidence="1">
    <location>
        <begin position="16"/>
        <end position="28"/>
    </location>
</feature>
<dbReference type="AlphaFoldDB" id="A0A4Z1F994"/>
<evidence type="ECO:0000313" key="3">
    <source>
        <dbReference type="Proteomes" id="UP000297910"/>
    </source>
</evidence>
<reference evidence="2 3" key="1">
    <citation type="submission" date="2017-12" db="EMBL/GenBank/DDBJ databases">
        <title>Comparative genomics of Botrytis spp.</title>
        <authorList>
            <person name="Valero-Jimenez C.A."/>
            <person name="Tapia P."/>
            <person name="Veloso J."/>
            <person name="Silva-Moreno E."/>
            <person name="Staats M."/>
            <person name="Valdes J.H."/>
            <person name="Van Kan J.A.L."/>
        </authorList>
    </citation>
    <scope>NUCLEOTIDE SEQUENCE [LARGE SCALE GENOMIC DNA]</scope>
    <source>
        <strain evidence="2 3">Bp0003</strain>
    </source>
</reference>
<feature type="region of interest" description="Disordered" evidence="1">
    <location>
        <begin position="503"/>
        <end position="548"/>
    </location>
</feature>
<proteinExistence type="predicted"/>